<dbReference type="InterPro" id="IPR031490">
    <property type="entry name" value="UBZ2_FAAP20"/>
</dbReference>
<dbReference type="InterPro" id="IPR052689">
    <property type="entry name" value="FA_core_complex_assoc"/>
</dbReference>
<name>A0A8B8EKY4_CRAVI</name>
<dbReference type="Proteomes" id="UP000694844">
    <property type="component" value="Chromosome 5"/>
</dbReference>
<dbReference type="Pfam" id="PF15750">
    <property type="entry name" value="UBZ_FAAP20"/>
    <property type="match status" value="1"/>
</dbReference>
<gene>
    <name evidence="4" type="primary">LOC111135150</name>
</gene>
<evidence type="ECO:0000313" key="3">
    <source>
        <dbReference type="Proteomes" id="UP000694844"/>
    </source>
</evidence>
<dbReference type="RefSeq" id="XP_022340639.1">
    <property type="nucleotide sequence ID" value="XM_022484931.1"/>
</dbReference>
<dbReference type="GeneID" id="111135150"/>
<evidence type="ECO:0000313" key="4">
    <source>
        <dbReference type="RefSeq" id="XP_022340639.1"/>
    </source>
</evidence>
<protein>
    <submittedName>
        <fullName evidence="4">Fanconi anemia core complex-associated protein 20-like isoform X3</fullName>
    </submittedName>
</protein>
<dbReference type="OrthoDB" id="6163023at2759"/>
<evidence type="ECO:0000256" key="1">
    <source>
        <dbReference type="SAM" id="MobiDB-lite"/>
    </source>
</evidence>
<feature type="domain" description="UBZ2-type" evidence="2">
    <location>
        <begin position="147"/>
        <end position="183"/>
    </location>
</feature>
<feature type="compositionally biased region" description="Polar residues" evidence="1">
    <location>
        <begin position="83"/>
        <end position="106"/>
    </location>
</feature>
<evidence type="ECO:0000259" key="2">
    <source>
        <dbReference type="PROSITE" id="PS51906"/>
    </source>
</evidence>
<dbReference type="PANTHER" id="PTHR37862:SF1">
    <property type="entry name" value="FANCONI ANEMIA CORE COMPLEX-ASSOCIATED PROTEIN 20"/>
    <property type="match status" value="1"/>
</dbReference>
<proteinExistence type="predicted"/>
<dbReference type="PANTHER" id="PTHR37862">
    <property type="entry name" value="FANCONI ANEMIA CORE COMPLEX-ASSOCIATED PROTEIN 20"/>
    <property type="match status" value="1"/>
</dbReference>
<feature type="compositionally biased region" description="Basic residues" evidence="1">
    <location>
        <begin position="1"/>
        <end position="10"/>
    </location>
</feature>
<dbReference type="GO" id="GO:0043130">
    <property type="term" value="F:ubiquitin binding"/>
    <property type="evidence" value="ECO:0007669"/>
    <property type="project" value="InterPro"/>
</dbReference>
<dbReference type="PROSITE" id="PS51906">
    <property type="entry name" value="ZF_UBZ2"/>
    <property type="match status" value="1"/>
</dbReference>
<dbReference type="AlphaFoldDB" id="A0A8B8EKY4"/>
<organism evidence="3 4">
    <name type="scientific">Crassostrea virginica</name>
    <name type="common">Eastern oyster</name>
    <dbReference type="NCBI Taxonomy" id="6565"/>
    <lineage>
        <taxon>Eukaryota</taxon>
        <taxon>Metazoa</taxon>
        <taxon>Spiralia</taxon>
        <taxon>Lophotrochozoa</taxon>
        <taxon>Mollusca</taxon>
        <taxon>Bivalvia</taxon>
        <taxon>Autobranchia</taxon>
        <taxon>Pteriomorphia</taxon>
        <taxon>Ostreida</taxon>
        <taxon>Ostreoidea</taxon>
        <taxon>Ostreidae</taxon>
        <taxon>Crassostrea</taxon>
    </lineage>
</organism>
<accession>A0A8B8EKY4</accession>
<sequence length="183" mass="20312">MKRLSLKRKLSVQPASEIKSNDTGNPKEIGGIRSKDSSCSEKIQQPLHPIRNSDKEKHLKPVAAPLKKLTKFPPFPELKENTIVMSPIQNEEITSSSRSKTNTAVRQEQEERLFSSPEPNEEPPNQQGELLLPTQEPDKEPPSQHAVSQCPMCGKSFGAGFTMLDVDSHLANCLSAADDDVQW</sequence>
<keyword evidence="3" id="KW-1185">Reference proteome</keyword>
<reference evidence="4" key="1">
    <citation type="submission" date="2025-08" db="UniProtKB">
        <authorList>
            <consortium name="RefSeq"/>
        </authorList>
    </citation>
    <scope>IDENTIFICATION</scope>
    <source>
        <tissue evidence="4">Whole sample</tissue>
    </source>
</reference>
<feature type="region of interest" description="Disordered" evidence="1">
    <location>
        <begin position="1"/>
        <end position="151"/>
    </location>
</feature>